<feature type="domain" description="TF-B3" evidence="7">
    <location>
        <begin position="274"/>
        <end position="313"/>
    </location>
</feature>
<reference evidence="8 9" key="1">
    <citation type="journal article" date="2023" name="Plants (Basel)">
        <title>Bridging the Gap: Combining Genomics and Transcriptomics Approaches to Understand Stylosanthes scabra, an Orphan Legume from the Brazilian Caatinga.</title>
        <authorList>
            <person name="Ferreira-Neto J.R.C."/>
            <person name="da Silva M.D."/>
            <person name="Binneck E."/>
            <person name="de Melo N.F."/>
            <person name="da Silva R.H."/>
            <person name="de Melo A.L.T.M."/>
            <person name="Pandolfi V."/>
            <person name="Bustamante F.O."/>
            <person name="Brasileiro-Vidal A.C."/>
            <person name="Benko-Iseppon A.M."/>
        </authorList>
    </citation>
    <scope>NUCLEOTIDE SEQUENCE [LARGE SCALE GENOMIC DNA]</scope>
    <source>
        <tissue evidence="8">Leaves</tissue>
    </source>
</reference>
<dbReference type="CDD" id="cd10017">
    <property type="entry name" value="B3_DNA"/>
    <property type="match status" value="3"/>
</dbReference>
<dbReference type="Pfam" id="PF02362">
    <property type="entry name" value="B3"/>
    <property type="match status" value="3"/>
</dbReference>
<keyword evidence="9" id="KW-1185">Reference proteome</keyword>
<keyword evidence="5" id="KW-0539">Nucleus</keyword>
<name>A0ABU6TQV3_9FABA</name>
<evidence type="ECO:0000256" key="5">
    <source>
        <dbReference type="ARBA" id="ARBA00023242"/>
    </source>
</evidence>
<keyword evidence="4" id="KW-0804">Transcription</keyword>
<feature type="domain" description="TF-B3" evidence="7">
    <location>
        <begin position="346"/>
        <end position="440"/>
    </location>
</feature>
<dbReference type="InterPro" id="IPR003340">
    <property type="entry name" value="B3_DNA-bd"/>
</dbReference>
<organism evidence="8 9">
    <name type="scientific">Stylosanthes scabra</name>
    <dbReference type="NCBI Taxonomy" id="79078"/>
    <lineage>
        <taxon>Eukaryota</taxon>
        <taxon>Viridiplantae</taxon>
        <taxon>Streptophyta</taxon>
        <taxon>Embryophyta</taxon>
        <taxon>Tracheophyta</taxon>
        <taxon>Spermatophyta</taxon>
        <taxon>Magnoliopsida</taxon>
        <taxon>eudicotyledons</taxon>
        <taxon>Gunneridae</taxon>
        <taxon>Pentapetalae</taxon>
        <taxon>rosids</taxon>
        <taxon>fabids</taxon>
        <taxon>Fabales</taxon>
        <taxon>Fabaceae</taxon>
        <taxon>Papilionoideae</taxon>
        <taxon>50 kb inversion clade</taxon>
        <taxon>dalbergioids sensu lato</taxon>
        <taxon>Dalbergieae</taxon>
        <taxon>Pterocarpus clade</taxon>
        <taxon>Stylosanthes</taxon>
    </lineage>
</organism>
<evidence type="ECO:0000313" key="9">
    <source>
        <dbReference type="Proteomes" id="UP001341840"/>
    </source>
</evidence>
<keyword evidence="3" id="KW-0238">DNA-binding</keyword>
<evidence type="ECO:0000256" key="2">
    <source>
        <dbReference type="ARBA" id="ARBA00023015"/>
    </source>
</evidence>
<dbReference type="SMART" id="SM01019">
    <property type="entry name" value="B3"/>
    <property type="match status" value="3"/>
</dbReference>
<dbReference type="Proteomes" id="UP001341840">
    <property type="component" value="Unassembled WGS sequence"/>
</dbReference>
<dbReference type="InterPro" id="IPR015300">
    <property type="entry name" value="DNA-bd_pseudobarrel_sf"/>
</dbReference>
<feature type="domain" description="TF-B3" evidence="7">
    <location>
        <begin position="7"/>
        <end position="100"/>
    </location>
</feature>
<accession>A0ABU6TQV3</accession>
<dbReference type="InterPro" id="IPR044837">
    <property type="entry name" value="REM16-like"/>
</dbReference>
<evidence type="ECO:0000256" key="6">
    <source>
        <dbReference type="SAM" id="MobiDB-lite"/>
    </source>
</evidence>
<evidence type="ECO:0000256" key="3">
    <source>
        <dbReference type="ARBA" id="ARBA00023125"/>
    </source>
</evidence>
<feature type="region of interest" description="Disordered" evidence="6">
    <location>
        <begin position="129"/>
        <end position="186"/>
    </location>
</feature>
<comment type="caution">
    <text evidence="8">The sequence shown here is derived from an EMBL/GenBank/DDBJ whole genome shotgun (WGS) entry which is preliminary data.</text>
</comment>
<dbReference type="EMBL" id="JASCZI010091648">
    <property type="protein sequence ID" value="MED6150899.1"/>
    <property type="molecule type" value="Genomic_DNA"/>
</dbReference>
<dbReference type="PANTHER" id="PTHR31391:SF4">
    <property type="entry name" value="B3 DOMAIN-CONTAINING PROTEIN OS03G0184500"/>
    <property type="match status" value="1"/>
</dbReference>
<evidence type="ECO:0000256" key="1">
    <source>
        <dbReference type="ARBA" id="ARBA00004123"/>
    </source>
</evidence>
<dbReference type="Gene3D" id="2.40.330.10">
    <property type="entry name" value="DNA-binding pseudobarrel domain"/>
    <property type="match status" value="3"/>
</dbReference>
<proteinExistence type="predicted"/>
<evidence type="ECO:0000256" key="4">
    <source>
        <dbReference type="ARBA" id="ARBA00023163"/>
    </source>
</evidence>
<sequence length="441" mass="51398">MASSVIRFFKIVLTKSLQDGTLKVPKKFCKKYGDGLPNPVYLKPPDGTKWKIDWTKKDGEILFEKGWKELATYYSLDNGHLLWFEYNGTSEIEVHIFDMSGLEIDYPSDDHISCDNSVGILNERSWKRKEVKAEPESSSPYRSKRLKRTVKTRDVESSPNKQNRKQHVNNEEDSQSEETQHKKPISRCKTRYVDDFYPGTSGFQALNEAQRFNSRNPFFIVKIRQANVSRSKVNFDASFFRKYCNKEQNVQIRFQGKLLPAKMQCYPYLSQAVISSGWGLFARESKLQAGDVIVFELIKRDVPTFDVHIYRAQAFEPGARGLQYPIETWQFRCPKEFKNFESENPSFIIKITRKGLLRARAGIPRVFFKKYFEKEEAYAEIRYDSKFWPAKLRCYSSNAYISSGWRAFTRDNKLKAGDVCIFELIKENDAILDAHIHRAEG</sequence>
<comment type="subcellular location">
    <subcellularLocation>
        <location evidence="1">Nucleus</location>
    </subcellularLocation>
</comment>
<dbReference type="SUPFAM" id="SSF101936">
    <property type="entry name" value="DNA-binding pseudobarrel domain"/>
    <property type="match status" value="3"/>
</dbReference>
<dbReference type="PROSITE" id="PS50863">
    <property type="entry name" value="B3"/>
    <property type="match status" value="3"/>
</dbReference>
<dbReference type="PANTHER" id="PTHR31391">
    <property type="entry name" value="B3 DOMAIN-CONTAINING PROTEIN OS11G0197600-RELATED"/>
    <property type="match status" value="1"/>
</dbReference>
<evidence type="ECO:0000259" key="7">
    <source>
        <dbReference type="PROSITE" id="PS50863"/>
    </source>
</evidence>
<protein>
    <recommendedName>
        <fullName evidence="7">TF-B3 domain-containing protein</fullName>
    </recommendedName>
</protein>
<evidence type="ECO:0000313" key="8">
    <source>
        <dbReference type="EMBL" id="MED6150899.1"/>
    </source>
</evidence>
<keyword evidence="2" id="KW-0805">Transcription regulation</keyword>
<gene>
    <name evidence="8" type="ORF">PIB30_077085</name>
</gene>